<evidence type="ECO:0000259" key="2">
    <source>
        <dbReference type="Pfam" id="PF05651"/>
    </source>
</evidence>
<evidence type="ECO:0000313" key="6">
    <source>
        <dbReference type="Proteomes" id="UP000184251"/>
    </source>
</evidence>
<dbReference type="AlphaFoldDB" id="A0A1M4WFW0"/>
<feature type="domain" description="CdaR GGDEF-like" evidence="4">
    <location>
        <begin position="147"/>
        <end position="266"/>
    </location>
</feature>
<evidence type="ECO:0000313" key="5">
    <source>
        <dbReference type="EMBL" id="SHE80040.1"/>
    </source>
</evidence>
<evidence type="ECO:0000256" key="1">
    <source>
        <dbReference type="ARBA" id="ARBA00006754"/>
    </source>
</evidence>
<dbReference type="InterPro" id="IPR008599">
    <property type="entry name" value="Diacid_rec"/>
</dbReference>
<dbReference type="OrthoDB" id="212459at2"/>
<dbReference type="PANTHER" id="PTHR33744:SF15">
    <property type="entry name" value="CARBOHYDRATE DIACID REGULATOR"/>
    <property type="match status" value="1"/>
</dbReference>
<sequence>MALLDAALAQRFIDKMGKYLEYNINVMNENGIIIASRDENRIGDFHEVANGMLNGTLNTGVVDEEKKFIGTKPGVNLFIEHKAKPVGVICVTGNPESVKSFAGLVKVSLEAMLEYELYMERKRSRRNKSEQFLYYLLFEENPDLTVLNSLADEIELDKELMRTAIVIKVQKNYDTQSMLKSISLSKGYTHTDLVVVASNDNIVILKSVKTKGITDMSDYRYNMEEFIEDFLTRIPDGLHSSDFSFYVGSLQNKLDMYRKSYIHAQEIFLHTKYKEGINFFDDYIVDYFRSIVTMKEFDDIFNVYNQVFTEDERQMIAETVQVLSNNNYNVVNSAKELFMHRNTLVFRLNKIKNTLNIDPIANAADREFLNELAYYFRNK</sequence>
<dbReference type="RefSeq" id="WP_073270203.1">
    <property type="nucleotide sequence ID" value="NZ_FQTU01000007.1"/>
</dbReference>
<dbReference type="PANTHER" id="PTHR33744">
    <property type="entry name" value="CARBOHYDRATE DIACID REGULATOR"/>
    <property type="match status" value="1"/>
</dbReference>
<dbReference type="Pfam" id="PF05651">
    <property type="entry name" value="Diacid_rec"/>
    <property type="match status" value="1"/>
</dbReference>
<dbReference type="InterPro" id="IPR041522">
    <property type="entry name" value="CdaR_GGDEF"/>
</dbReference>
<accession>A0A1M4WFW0</accession>
<dbReference type="InterPro" id="IPR051448">
    <property type="entry name" value="CdaR-like_regulators"/>
</dbReference>
<dbReference type="Pfam" id="PF17853">
    <property type="entry name" value="GGDEF_2"/>
    <property type="match status" value="1"/>
</dbReference>
<dbReference type="InterPro" id="IPR025736">
    <property type="entry name" value="PucR_C-HTH_dom"/>
</dbReference>
<protein>
    <submittedName>
        <fullName evidence="5">Carbohydrate diacid regulator</fullName>
    </submittedName>
</protein>
<comment type="similarity">
    <text evidence="1">Belongs to the CdaR family.</text>
</comment>
<proteinExistence type="inferred from homology"/>
<dbReference type="Pfam" id="PF13556">
    <property type="entry name" value="HTH_30"/>
    <property type="match status" value="1"/>
</dbReference>
<dbReference type="Gene3D" id="1.10.10.2840">
    <property type="entry name" value="PucR C-terminal helix-turn-helix domain"/>
    <property type="match status" value="1"/>
</dbReference>
<evidence type="ECO:0000259" key="3">
    <source>
        <dbReference type="Pfam" id="PF13556"/>
    </source>
</evidence>
<reference evidence="5 6" key="1">
    <citation type="submission" date="2016-11" db="EMBL/GenBank/DDBJ databases">
        <authorList>
            <person name="Jaros S."/>
            <person name="Januszkiewicz K."/>
            <person name="Wedrychowicz H."/>
        </authorList>
    </citation>
    <scope>NUCLEOTIDE SEQUENCE [LARGE SCALE GENOMIC DNA]</scope>
    <source>
        <strain evidence="5 6">DSM 14828</strain>
    </source>
</reference>
<dbReference type="Proteomes" id="UP000184251">
    <property type="component" value="Unassembled WGS sequence"/>
</dbReference>
<organism evidence="5 6">
    <name type="scientific">Alkalibacter saccharofermentans DSM 14828</name>
    <dbReference type="NCBI Taxonomy" id="1120975"/>
    <lineage>
        <taxon>Bacteria</taxon>
        <taxon>Bacillati</taxon>
        <taxon>Bacillota</taxon>
        <taxon>Clostridia</taxon>
        <taxon>Eubacteriales</taxon>
        <taxon>Eubacteriaceae</taxon>
        <taxon>Alkalibacter</taxon>
    </lineage>
</organism>
<feature type="domain" description="Putative sugar diacid recognition" evidence="2">
    <location>
        <begin position="4"/>
        <end position="134"/>
    </location>
</feature>
<keyword evidence="6" id="KW-1185">Reference proteome</keyword>
<evidence type="ECO:0000259" key="4">
    <source>
        <dbReference type="Pfam" id="PF17853"/>
    </source>
</evidence>
<gene>
    <name evidence="5" type="ORF">SAMN02746064_01224</name>
</gene>
<name>A0A1M4WFW0_9FIRM</name>
<feature type="domain" description="PucR C-terminal helix-turn-helix" evidence="3">
    <location>
        <begin position="317"/>
        <end position="359"/>
    </location>
</feature>
<dbReference type="EMBL" id="FQTU01000007">
    <property type="protein sequence ID" value="SHE80040.1"/>
    <property type="molecule type" value="Genomic_DNA"/>
</dbReference>
<dbReference type="InterPro" id="IPR042070">
    <property type="entry name" value="PucR_C-HTH_sf"/>
</dbReference>